<dbReference type="EMBL" id="CAEZXM010000054">
    <property type="protein sequence ID" value="CAB4684522.1"/>
    <property type="molecule type" value="Genomic_DNA"/>
</dbReference>
<protein>
    <submittedName>
        <fullName evidence="3">Unannotated protein</fullName>
    </submittedName>
</protein>
<keyword evidence="1" id="KW-0812">Transmembrane</keyword>
<evidence type="ECO:0000259" key="2">
    <source>
        <dbReference type="Pfam" id="PF13400"/>
    </source>
</evidence>
<accession>A0A6J6NE56</accession>
<keyword evidence="1" id="KW-0472">Membrane</keyword>
<proteinExistence type="predicted"/>
<dbReference type="Pfam" id="PF13400">
    <property type="entry name" value="Tad"/>
    <property type="match status" value="1"/>
</dbReference>
<sequence length="362" mass="37260">MRTLNNPRTHAQRDQGDQGAVLVMVALVMTVLLGVGALTVDLGALYAEKRELQNGSDAAALAVAQDCSLGTCAGTVAGGSATATAVKYADLNARDGTSTVDFVCGSAPGATPGLPACADPAPTNITGAAGWVRVRTSTRQSNGSASVPFVLGPVMNSVTSKTVHATTTVAWGSLGSFNAAPLIFSLCEYMNFGGSINPMTFPSGQRTITFHGVGGTNEAGIETCHTSPSGQDPGLPGGFGYVENTNCIAALIAGGLISPEQGNSFPKGCEPDIWLNNDIVISIFDQEINGHYHVAGFVGFRLLGYHFNGSNTGPSGFKCKDDDGHPYNNNVVCVYGEFKRFSTDGGGWGGTDLGARVIKVVG</sequence>
<dbReference type="AlphaFoldDB" id="A0A6J6NE56"/>
<keyword evidence="1" id="KW-1133">Transmembrane helix</keyword>
<dbReference type="InterPro" id="IPR028087">
    <property type="entry name" value="Tad_N"/>
</dbReference>
<feature type="domain" description="Putative Flp pilus-assembly TadG-like N-terminal" evidence="2">
    <location>
        <begin position="19"/>
        <end position="66"/>
    </location>
</feature>
<reference evidence="3" key="1">
    <citation type="submission" date="2020-05" db="EMBL/GenBank/DDBJ databases">
        <authorList>
            <person name="Chiriac C."/>
            <person name="Salcher M."/>
            <person name="Ghai R."/>
            <person name="Kavagutti S V."/>
        </authorList>
    </citation>
    <scope>NUCLEOTIDE SEQUENCE</scope>
</reference>
<name>A0A6J6NE56_9ZZZZ</name>
<evidence type="ECO:0000256" key="1">
    <source>
        <dbReference type="SAM" id="Phobius"/>
    </source>
</evidence>
<gene>
    <name evidence="3" type="ORF">UFOPK2366_00413</name>
</gene>
<evidence type="ECO:0000313" key="3">
    <source>
        <dbReference type="EMBL" id="CAB4684522.1"/>
    </source>
</evidence>
<feature type="transmembrane region" description="Helical" evidence="1">
    <location>
        <begin position="21"/>
        <end position="46"/>
    </location>
</feature>
<organism evidence="3">
    <name type="scientific">freshwater metagenome</name>
    <dbReference type="NCBI Taxonomy" id="449393"/>
    <lineage>
        <taxon>unclassified sequences</taxon>
        <taxon>metagenomes</taxon>
        <taxon>ecological metagenomes</taxon>
    </lineage>
</organism>